<dbReference type="PANTHER" id="PTHR47174:SF3">
    <property type="entry name" value="BRIDGING INTEGRATOR 3"/>
    <property type="match status" value="1"/>
</dbReference>
<gene>
    <name evidence="6" type="ORF">BRENAR_LOCUS604</name>
</gene>
<dbReference type="InterPro" id="IPR027267">
    <property type="entry name" value="AH/BAR_dom_sf"/>
</dbReference>
<dbReference type="STRING" id="13370.A0A448YG62"/>
<dbReference type="GO" id="GO:0031097">
    <property type="term" value="C:medial cortex"/>
    <property type="evidence" value="ECO:0007669"/>
    <property type="project" value="TreeGrafter"/>
</dbReference>
<accession>A0A448YG62</accession>
<dbReference type="SMART" id="SM00721">
    <property type="entry name" value="BAR"/>
    <property type="match status" value="1"/>
</dbReference>
<feature type="domain" description="BAR" evidence="5">
    <location>
        <begin position="18"/>
        <end position="283"/>
    </location>
</feature>
<organism evidence="6 7">
    <name type="scientific">Brettanomyces naardenensis</name>
    <name type="common">Yeast</name>
    <dbReference type="NCBI Taxonomy" id="13370"/>
    <lineage>
        <taxon>Eukaryota</taxon>
        <taxon>Fungi</taxon>
        <taxon>Dikarya</taxon>
        <taxon>Ascomycota</taxon>
        <taxon>Saccharomycotina</taxon>
        <taxon>Pichiomycetes</taxon>
        <taxon>Pichiales</taxon>
        <taxon>Pichiaceae</taxon>
        <taxon>Brettanomyces</taxon>
    </lineage>
</organism>
<evidence type="ECO:0000313" key="6">
    <source>
        <dbReference type="EMBL" id="VEU19868.1"/>
    </source>
</evidence>
<keyword evidence="7" id="KW-1185">Reference proteome</keyword>
<evidence type="ECO:0000256" key="2">
    <source>
        <dbReference type="ARBA" id="ARBA00022490"/>
    </source>
</evidence>
<dbReference type="GO" id="GO:0043332">
    <property type="term" value="C:mating projection tip"/>
    <property type="evidence" value="ECO:0007669"/>
    <property type="project" value="TreeGrafter"/>
</dbReference>
<dbReference type="Gene3D" id="1.20.1270.60">
    <property type="entry name" value="Arfaptin homology (AH) domain/BAR domain"/>
    <property type="match status" value="1"/>
</dbReference>
<dbReference type="SUPFAM" id="SSF103657">
    <property type="entry name" value="BAR/IMD domain-like"/>
    <property type="match status" value="1"/>
</dbReference>
<dbReference type="PANTHER" id="PTHR47174">
    <property type="entry name" value="BRIDGING INTEGRATOR 3"/>
    <property type="match status" value="1"/>
</dbReference>
<dbReference type="InterPro" id="IPR046982">
    <property type="entry name" value="BIN3/RVS161-like"/>
</dbReference>
<dbReference type="InterPro" id="IPR004148">
    <property type="entry name" value="BAR_dom"/>
</dbReference>
<dbReference type="OrthoDB" id="446293at2759"/>
<reference evidence="6 7" key="1">
    <citation type="submission" date="2018-12" db="EMBL/GenBank/DDBJ databases">
        <authorList>
            <person name="Tiukova I."/>
            <person name="Dainat J."/>
        </authorList>
    </citation>
    <scope>NUCLEOTIDE SEQUENCE [LARGE SCALE GENOMIC DNA]</scope>
</reference>
<keyword evidence="3" id="KW-0206">Cytoskeleton</keyword>
<protein>
    <submittedName>
        <fullName evidence="6">DEKNAAC100268</fullName>
    </submittedName>
</protein>
<dbReference type="AlphaFoldDB" id="A0A448YG62"/>
<evidence type="ECO:0000259" key="5">
    <source>
        <dbReference type="PROSITE" id="PS51021"/>
    </source>
</evidence>
<evidence type="ECO:0000256" key="4">
    <source>
        <dbReference type="SAM" id="Coils"/>
    </source>
</evidence>
<dbReference type="PROSITE" id="PS51021">
    <property type="entry name" value="BAR"/>
    <property type="match status" value="1"/>
</dbReference>
<dbReference type="Pfam" id="PF03114">
    <property type="entry name" value="BAR"/>
    <property type="match status" value="1"/>
</dbReference>
<dbReference type="InParanoid" id="A0A448YG62"/>
<dbReference type="GO" id="GO:0097320">
    <property type="term" value="P:plasma membrane tubulation"/>
    <property type="evidence" value="ECO:0007669"/>
    <property type="project" value="TreeGrafter"/>
</dbReference>
<dbReference type="Proteomes" id="UP000290900">
    <property type="component" value="Unassembled WGS sequence"/>
</dbReference>
<keyword evidence="2" id="KW-0963">Cytoplasm</keyword>
<evidence type="ECO:0000256" key="3">
    <source>
        <dbReference type="ARBA" id="ARBA00023212"/>
    </source>
</evidence>
<keyword evidence="4" id="KW-0175">Coiled coil</keyword>
<dbReference type="GO" id="GO:0030479">
    <property type="term" value="C:actin cortical patch"/>
    <property type="evidence" value="ECO:0007669"/>
    <property type="project" value="TreeGrafter"/>
</dbReference>
<proteinExistence type="predicted"/>
<evidence type="ECO:0000256" key="1">
    <source>
        <dbReference type="ARBA" id="ARBA00004245"/>
    </source>
</evidence>
<feature type="coiled-coil region" evidence="4">
    <location>
        <begin position="185"/>
        <end position="215"/>
    </location>
</feature>
<dbReference type="GO" id="GO:0051666">
    <property type="term" value="P:actin cortical patch localization"/>
    <property type="evidence" value="ECO:0007669"/>
    <property type="project" value="InterPro"/>
</dbReference>
<dbReference type="GO" id="GO:0008289">
    <property type="term" value="F:lipid binding"/>
    <property type="evidence" value="ECO:0007669"/>
    <property type="project" value="TreeGrafter"/>
</dbReference>
<comment type="subcellular location">
    <subcellularLocation>
        <location evidence="1">Cytoplasm</location>
        <location evidence="1">Cytoskeleton</location>
    </subcellularLocation>
</comment>
<dbReference type="GO" id="GO:0006897">
    <property type="term" value="P:endocytosis"/>
    <property type="evidence" value="ECO:0007669"/>
    <property type="project" value="InterPro"/>
</dbReference>
<dbReference type="GO" id="GO:1990528">
    <property type="term" value="C:Rvs161p-Rvs167p complex"/>
    <property type="evidence" value="ECO:0007669"/>
    <property type="project" value="TreeGrafter"/>
</dbReference>
<dbReference type="EMBL" id="CAACVR010000001">
    <property type="protein sequence ID" value="VEU19868.1"/>
    <property type="molecule type" value="Genomic_DNA"/>
</dbReference>
<evidence type="ECO:0000313" key="7">
    <source>
        <dbReference type="Proteomes" id="UP000290900"/>
    </source>
</evidence>
<sequence length="309" mass="35816">MSWSGFKKAVNRAGAHVMMKASKHSEVSVDAEFDQKEESFKKFDRLTSELEQDMSMFMKNFEDLIEVQLNIVKTIDSFYGDYSFELGCDRSSSVNQGNESGAVDGEHVNPRDGISLEYLKLLNEIKDMVLPELLEPLQITVMDPVTELKSYNEEIQRLIKKRGRKKFDYDVLKTKFDKAQREVDILGYEVRRDEASEKKDQLIKQMERLDRVKEEFGQAESIYIDLNGRLKSEVDQYLSLRYSLLDPTFESFIKIQMKLYGDMYERLTSSNLSIDAMTIDEHNADNLDNRLDEILGKMKSLGLLNMARS</sequence>
<name>A0A448YG62_BRENA</name>